<name>A0A0B8NUG9_9VIBR</name>
<reference evidence="1 2" key="1">
    <citation type="submission" date="2015-01" db="EMBL/GenBank/DDBJ databases">
        <title>Vibrio sp. C1 JCM 19231 whole genome shotgun sequence.</title>
        <authorList>
            <person name="Sawabe T."/>
            <person name="Meirelles P."/>
            <person name="Feng G."/>
            <person name="Sayaka M."/>
            <person name="Hattori M."/>
            <person name="Ohkuma M."/>
        </authorList>
    </citation>
    <scope>NUCLEOTIDE SEQUENCE [LARGE SCALE GENOMIC DNA]</scope>
    <source>
        <strain evidence="2">JCM 19231</strain>
    </source>
</reference>
<sequence>MSEQQLYDRYLPGYTDAHSEDERQRLWFLASPQARYKIHRGLQQRHCEGDDCIRFRDQERAELGPVAWPDLLSLDVALWKSRQWNPDFFGLESSETPITKQSVSANNKPDSYINSYSGERMQLFYESRFVYARIYSAAHYVLMHAKLLAEQWSQERFRHHLPIELYTPSTNERSFTTSLVNINGYQSLRKHFLQDFSDWSESQQFNWLIKLNDELNKQTAAATSSSMKTMMASLG</sequence>
<gene>
    <name evidence="1" type="ORF">JCM19231_5059</name>
</gene>
<dbReference type="Proteomes" id="UP000031671">
    <property type="component" value="Unassembled WGS sequence"/>
</dbReference>
<protein>
    <submittedName>
        <fullName evidence="1">Uncharacterized protein</fullName>
    </submittedName>
</protein>
<comment type="caution">
    <text evidence="1">The sequence shown here is derived from an EMBL/GenBank/DDBJ whole genome shotgun (WGS) entry which is preliminary data.</text>
</comment>
<dbReference type="AlphaFoldDB" id="A0A0B8NUG9"/>
<reference evidence="1 2" key="2">
    <citation type="submission" date="2015-01" db="EMBL/GenBank/DDBJ databases">
        <authorList>
            <consortium name="NBRP consortium"/>
            <person name="Sawabe T."/>
            <person name="Meirelles P."/>
            <person name="Feng G."/>
            <person name="Sayaka M."/>
            <person name="Hattori M."/>
            <person name="Ohkuma M."/>
        </authorList>
    </citation>
    <scope>NUCLEOTIDE SEQUENCE [LARGE SCALE GENOMIC DNA]</scope>
    <source>
        <strain evidence="2">JCM 19231</strain>
    </source>
</reference>
<proteinExistence type="predicted"/>
<evidence type="ECO:0000313" key="2">
    <source>
        <dbReference type="Proteomes" id="UP000031671"/>
    </source>
</evidence>
<keyword evidence="2" id="KW-1185">Reference proteome</keyword>
<accession>A0A0B8NUG9</accession>
<evidence type="ECO:0000313" key="1">
    <source>
        <dbReference type="EMBL" id="GAM55912.1"/>
    </source>
</evidence>
<dbReference type="EMBL" id="BBRZ01000020">
    <property type="protein sequence ID" value="GAM55912.1"/>
    <property type="molecule type" value="Genomic_DNA"/>
</dbReference>
<organism evidence="1 2">
    <name type="scientific">Vibrio ishigakensis</name>
    <dbReference type="NCBI Taxonomy" id="1481914"/>
    <lineage>
        <taxon>Bacteria</taxon>
        <taxon>Pseudomonadati</taxon>
        <taxon>Pseudomonadota</taxon>
        <taxon>Gammaproteobacteria</taxon>
        <taxon>Vibrionales</taxon>
        <taxon>Vibrionaceae</taxon>
        <taxon>Vibrio</taxon>
    </lineage>
</organism>